<dbReference type="Proteomes" id="UP000076874">
    <property type="component" value="Unassembled WGS sequence"/>
</dbReference>
<dbReference type="Pfam" id="PF24809">
    <property type="entry name" value="DUF7708"/>
    <property type="match status" value="1"/>
</dbReference>
<accession>A0A167M4Z2</accession>
<evidence type="ECO:0000313" key="4">
    <source>
        <dbReference type="Proteomes" id="UP000076874"/>
    </source>
</evidence>
<dbReference type="SUPFAM" id="SSF48452">
    <property type="entry name" value="TPR-like"/>
    <property type="match status" value="2"/>
</dbReference>
<proteinExistence type="predicted"/>
<dbReference type="PANTHER" id="PTHR35205:SF1">
    <property type="entry name" value="ZU5 DOMAIN-CONTAINING PROTEIN"/>
    <property type="match status" value="1"/>
</dbReference>
<dbReference type="InterPro" id="IPR027417">
    <property type="entry name" value="P-loop_NTPase"/>
</dbReference>
<sequence>MAQILPNTQAHSPGLQMQAYSPQKAWETAVKRARRELKPKSFATLLRVANYETCLSELQARNNAFAAKWPRLGPVVGRVLDLLKTFDVAISTCCQSHPEIACLVWGGVQIVLTVAAKYRDCARRMSDMFEQLSLSMPRFEDYMRYFPTNDRLQLRLISVFEIFVIFCARAFKFLSSRLLTAIAWATWSSLDQKLTKAVEQIKEIKGEMENEARAANIGIGFERETAAKKRHQDVMALLPAAVNRVRLVESTVLVTETRNGAFIGRANELKILFDYFSSSQAEGKAEPCVVTICGLGGAGKTQLALEYLYQNKLDYRGRFWIRAESQEIIQHDFAMIGRLLSMPNDAVVTDLKKAVQMASDWLTTTDDKWLLVFDNVDNAADIREYLPTVGRGSVVVTTQDRDTADRLSQWSKIVLLEGMQKTDAAALLQQIMPDIPHEGMPHDNLEATIIDEFGGLPLAICQMGSYIRQTQCTLSQFYDILQSRSDRFYCDTASIATLSYTKTLAQCCDMSIELLSEDERYLLGVIALFQIDEVQEELITHGCRSVARLQHLDDAWNWNSAIRDLSKHMLVTVMQKKSQRSLHMHRVLKRRALHVLEAEPARRTQAFRDAAILLNAVFPKRPSDGGTMTKLWGLCEMWLPHVLSLRGASVPSKGQPNEDTPRELAEILCNCSWYMWERGTQHAFEFAAHALDVCKQTQHGDDDTLLSDMYTVVGALKMVSFQSQREGADAFQEALRIRERYMEKTDSPSLDERRLMANSYNNAGVGRLILREYPEATRLIQKSLALKLTLGNEATMPYDFAVSFYNLCRIDMEQGQVEEAKEHCKKALDLAEACNGPDDYRTNQFRFTYADLLVESGEWEDAFALHKQTLDIRTRVMGNENNDTAVSYYGLSCLYQKREEFANALTSIENAIKIFEKVPGAEDRLARSYFRKYLLMKTSQEDEASKALSAAKRYRKILVGEEQDSKDTDTMEDYNLLVSYYNR</sequence>
<dbReference type="InterPro" id="IPR011990">
    <property type="entry name" value="TPR-like_helical_dom_sf"/>
</dbReference>
<dbReference type="EMBL" id="AZHD01000026">
    <property type="protein sequence ID" value="OAA53932.1"/>
    <property type="molecule type" value="Genomic_DNA"/>
</dbReference>
<name>A0A167M4Z2_9HYPO</name>
<feature type="domain" description="NB-ARC" evidence="1">
    <location>
        <begin position="284"/>
        <end position="431"/>
    </location>
</feature>
<evidence type="ECO:0000313" key="3">
    <source>
        <dbReference type="EMBL" id="OAA53932.1"/>
    </source>
</evidence>
<dbReference type="Gene3D" id="3.40.50.300">
    <property type="entry name" value="P-loop containing nucleotide triphosphate hydrolases"/>
    <property type="match status" value="1"/>
</dbReference>
<dbReference type="InterPro" id="IPR056125">
    <property type="entry name" value="DUF7708"/>
</dbReference>
<feature type="domain" description="DUF7708" evidence="2">
    <location>
        <begin position="91"/>
        <end position="215"/>
    </location>
</feature>
<dbReference type="AlphaFoldDB" id="A0A167M4Z2"/>
<comment type="caution">
    <text evidence="3">The sequence shown here is derived from an EMBL/GenBank/DDBJ whole genome shotgun (WGS) entry which is preliminary data.</text>
</comment>
<dbReference type="OrthoDB" id="4870836at2759"/>
<dbReference type="Pfam" id="PF13424">
    <property type="entry name" value="TPR_12"/>
    <property type="match status" value="1"/>
</dbReference>
<dbReference type="PRINTS" id="PR00364">
    <property type="entry name" value="DISEASERSIST"/>
</dbReference>
<gene>
    <name evidence="3" type="ORF">SPI_09139</name>
</gene>
<dbReference type="SMART" id="SM00028">
    <property type="entry name" value="TPR"/>
    <property type="match status" value="3"/>
</dbReference>
<evidence type="ECO:0000259" key="2">
    <source>
        <dbReference type="Pfam" id="PF24809"/>
    </source>
</evidence>
<dbReference type="SUPFAM" id="SSF52540">
    <property type="entry name" value="P-loop containing nucleoside triphosphate hydrolases"/>
    <property type="match status" value="1"/>
</dbReference>
<dbReference type="Gene3D" id="1.25.40.10">
    <property type="entry name" value="Tetratricopeptide repeat domain"/>
    <property type="match status" value="2"/>
</dbReference>
<dbReference type="GO" id="GO:0043531">
    <property type="term" value="F:ADP binding"/>
    <property type="evidence" value="ECO:0007669"/>
    <property type="project" value="InterPro"/>
</dbReference>
<keyword evidence="4" id="KW-1185">Reference proteome</keyword>
<organism evidence="3 4">
    <name type="scientific">Niveomyces insectorum RCEF 264</name>
    <dbReference type="NCBI Taxonomy" id="1081102"/>
    <lineage>
        <taxon>Eukaryota</taxon>
        <taxon>Fungi</taxon>
        <taxon>Dikarya</taxon>
        <taxon>Ascomycota</taxon>
        <taxon>Pezizomycotina</taxon>
        <taxon>Sordariomycetes</taxon>
        <taxon>Hypocreomycetidae</taxon>
        <taxon>Hypocreales</taxon>
        <taxon>Cordycipitaceae</taxon>
        <taxon>Niveomyces</taxon>
    </lineage>
</organism>
<dbReference type="InterPro" id="IPR002182">
    <property type="entry name" value="NB-ARC"/>
</dbReference>
<dbReference type="STRING" id="1081102.A0A167M4Z2"/>
<protein>
    <submittedName>
        <fullName evidence="3">Tetratricopeptide-like helical</fullName>
    </submittedName>
</protein>
<reference evidence="3 4" key="1">
    <citation type="journal article" date="2016" name="Genome Biol. Evol.">
        <title>Divergent and convergent evolution of fungal pathogenicity.</title>
        <authorList>
            <person name="Shang Y."/>
            <person name="Xiao G."/>
            <person name="Zheng P."/>
            <person name="Cen K."/>
            <person name="Zhan S."/>
            <person name="Wang C."/>
        </authorList>
    </citation>
    <scope>NUCLEOTIDE SEQUENCE [LARGE SCALE GENOMIC DNA]</scope>
    <source>
        <strain evidence="3 4">RCEF 264</strain>
    </source>
</reference>
<dbReference type="PANTHER" id="PTHR35205">
    <property type="entry name" value="NB-ARC AND TPR DOMAIN PROTEIN"/>
    <property type="match status" value="1"/>
</dbReference>
<dbReference type="Pfam" id="PF00931">
    <property type="entry name" value="NB-ARC"/>
    <property type="match status" value="1"/>
</dbReference>
<evidence type="ECO:0000259" key="1">
    <source>
        <dbReference type="Pfam" id="PF00931"/>
    </source>
</evidence>
<dbReference type="InterPro" id="IPR019734">
    <property type="entry name" value="TPR_rpt"/>
</dbReference>